<keyword evidence="5" id="KW-1185">Reference proteome</keyword>
<dbReference type="AlphaFoldDB" id="A0A1G9UQQ5"/>
<reference evidence="4 5" key="1">
    <citation type="submission" date="2016-10" db="EMBL/GenBank/DDBJ databases">
        <authorList>
            <person name="de Groot N.N."/>
        </authorList>
    </citation>
    <scope>NUCLEOTIDE SEQUENCE [LARGE SCALE GENOMIC DNA]</scope>
    <source>
        <strain evidence="4 5">CGMCC 1.5012</strain>
    </source>
</reference>
<dbReference type="PROSITE" id="PS51186">
    <property type="entry name" value="GNAT"/>
    <property type="match status" value="1"/>
</dbReference>
<protein>
    <submittedName>
        <fullName evidence="4">Acetyltransferase (GNAT) domain-containing protein</fullName>
    </submittedName>
</protein>
<dbReference type="InterPro" id="IPR016181">
    <property type="entry name" value="Acyl_CoA_acyltransferase"/>
</dbReference>
<organism evidence="4 5">
    <name type="scientific">Acetanaerobacterium elongatum</name>
    <dbReference type="NCBI Taxonomy" id="258515"/>
    <lineage>
        <taxon>Bacteria</taxon>
        <taxon>Bacillati</taxon>
        <taxon>Bacillota</taxon>
        <taxon>Clostridia</taxon>
        <taxon>Eubacteriales</taxon>
        <taxon>Oscillospiraceae</taxon>
        <taxon>Acetanaerobacterium</taxon>
    </lineage>
</organism>
<evidence type="ECO:0000256" key="2">
    <source>
        <dbReference type="ARBA" id="ARBA00023315"/>
    </source>
</evidence>
<accession>A0A1G9UQQ5</accession>
<gene>
    <name evidence="4" type="ORF">SAMN05192585_10292</name>
</gene>
<feature type="domain" description="N-acetyltransferase" evidence="3">
    <location>
        <begin position="2"/>
        <end position="156"/>
    </location>
</feature>
<dbReference type="STRING" id="258515.SAMN05192585_10292"/>
<dbReference type="Pfam" id="PF13527">
    <property type="entry name" value="Acetyltransf_9"/>
    <property type="match status" value="1"/>
</dbReference>
<proteinExistence type="predicted"/>
<dbReference type="SUPFAM" id="SSF55729">
    <property type="entry name" value="Acyl-CoA N-acyltransferases (Nat)"/>
    <property type="match status" value="1"/>
</dbReference>
<evidence type="ECO:0000313" key="4">
    <source>
        <dbReference type="EMBL" id="SDM62210.1"/>
    </source>
</evidence>
<keyword evidence="2" id="KW-0012">Acyltransferase</keyword>
<evidence type="ECO:0000256" key="1">
    <source>
        <dbReference type="ARBA" id="ARBA00022679"/>
    </source>
</evidence>
<sequence>MELIKDYRLNDTLRLSLGALAKETFSLGLEEWYQAGFWNESYIPYSLVEDGTVLANVSANTVSMIFDGKPMTAVLIGTVMTDKAHRGKGYSARLMNAVLEEYRKKVDMIYLFANTSVLSFYPRFGFVPREEWQCFIQLTDIAPKPEPFYILDIHRPDDLALVQRLITSGKPADKRLRVTSNSSLILYYCINGLNGALRYYPNSDTLVFIEDGLLLDYYSGSGLSLQGAAALLNEGQGELPLGFTPSDQTLPLRWQPYDDHLFVLGGEALTGRFMFHSLSRA</sequence>
<evidence type="ECO:0000313" key="5">
    <source>
        <dbReference type="Proteomes" id="UP000199182"/>
    </source>
</evidence>
<keyword evidence="1 4" id="KW-0808">Transferase</keyword>
<dbReference type="RefSeq" id="WP_092637606.1">
    <property type="nucleotide sequence ID" value="NZ_FNID01000002.1"/>
</dbReference>
<name>A0A1G9UQQ5_9FIRM</name>
<dbReference type="GO" id="GO:0016747">
    <property type="term" value="F:acyltransferase activity, transferring groups other than amino-acyl groups"/>
    <property type="evidence" value="ECO:0007669"/>
    <property type="project" value="InterPro"/>
</dbReference>
<dbReference type="InterPro" id="IPR000182">
    <property type="entry name" value="GNAT_dom"/>
</dbReference>
<dbReference type="InterPro" id="IPR050680">
    <property type="entry name" value="YpeA/RimI_acetyltransf"/>
</dbReference>
<dbReference type="OrthoDB" id="9804948at2"/>
<dbReference type="PANTHER" id="PTHR43420">
    <property type="entry name" value="ACETYLTRANSFERASE"/>
    <property type="match status" value="1"/>
</dbReference>
<dbReference type="Proteomes" id="UP000199182">
    <property type="component" value="Unassembled WGS sequence"/>
</dbReference>
<dbReference type="EMBL" id="FNID01000002">
    <property type="protein sequence ID" value="SDM62210.1"/>
    <property type="molecule type" value="Genomic_DNA"/>
</dbReference>
<dbReference type="PANTHER" id="PTHR43420:SF31">
    <property type="entry name" value="ACETYLTRANSFERASE"/>
    <property type="match status" value="1"/>
</dbReference>
<evidence type="ECO:0000259" key="3">
    <source>
        <dbReference type="PROSITE" id="PS51186"/>
    </source>
</evidence>
<dbReference type="Gene3D" id="3.40.630.30">
    <property type="match status" value="1"/>
</dbReference>
<dbReference type="CDD" id="cd04301">
    <property type="entry name" value="NAT_SF"/>
    <property type="match status" value="1"/>
</dbReference>